<dbReference type="EMBL" id="LRBP01000020">
    <property type="protein sequence ID" value="OII72722.1"/>
    <property type="molecule type" value="Genomic_DNA"/>
</dbReference>
<keyword evidence="3" id="KW-1185">Reference proteome</keyword>
<dbReference type="OrthoDB" id="340032at2759"/>
<name>A0A1J4MEQ2_9CRYT</name>
<accession>A0A1J4MEQ2</accession>
<dbReference type="InterPro" id="IPR050626">
    <property type="entry name" value="Peptidase_M16"/>
</dbReference>
<organism evidence="2 3">
    <name type="scientific">Cryptosporidium ubiquitum</name>
    <dbReference type="NCBI Taxonomy" id="857276"/>
    <lineage>
        <taxon>Eukaryota</taxon>
        <taxon>Sar</taxon>
        <taxon>Alveolata</taxon>
        <taxon>Apicomplexa</taxon>
        <taxon>Conoidasida</taxon>
        <taxon>Coccidia</taxon>
        <taxon>Eucoccidiorida</taxon>
        <taxon>Eimeriorina</taxon>
        <taxon>Cryptosporidiidae</taxon>
        <taxon>Cryptosporidium</taxon>
    </lineage>
</organism>
<evidence type="ECO:0000313" key="3">
    <source>
        <dbReference type="Proteomes" id="UP000186176"/>
    </source>
</evidence>
<dbReference type="GeneID" id="39978463"/>
<dbReference type="PANTHER" id="PTHR43690:SF18">
    <property type="entry name" value="INSULIN-DEGRADING ENZYME-RELATED"/>
    <property type="match status" value="1"/>
</dbReference>
<dbReference type="Gene3D" id="3.30.830.10">
    <property type="entry name" value="Metalloenzyme, LuxS/M16 peptidase-like"/>
    <property type="match status" value="2"/>
</dbReference>
<gene>
    <name evidence="2" type="ORF">cubi_01672</name>
</gene>
<comment type="caution">
    <text evidence="2">The sequence shown here is derived from an EMBL/GenBank/DDBJ whole genome shotgun (WGS) entry which is preliminary data.</text>
</comment>
<keyword evidence="1" id="KW-0479">Metal-binding</keyword>
<dbReference type="Proteomes" id="UP000186176">
    <property type="component" value="Unassembled WGS sequence"/>
</dbReference>
<dbReference type="SUPFAM" id="SSF63411">
    <property type="entry name" value="LuxS/MPP-like metallohydrolase"/>
    <property type="match status" value="1"/>
</dbReference>
<dbReference type="PANTHER" id="PTHR43690">
    <property type="entry name" value="NARDILYSIN"/>
    <property type="match status" value="1"/>
</dbReference>
<dbReference type="AlphaFoldDB" id="A0A1J4MEQ2"/>
<protein>
    <submittedName>
        <fullName evidence="2">Insulinase-like peptidase</fullName>
    </submittedName>
</protein>
<dbReference type="InterPro" id="IPR011249">
    <property type="entry name" value="Metalloenz_LuxS/M16"/>
</dbReference>
<dbReference type="VEuPathDB" id="CryptoDB:cubi_01672"/>
<dbReference type="RefSeq" id="XP_028874119.1">
    <property type="nucleotide sequence ID" value="XM_029018684.1"/>
</dbReference>
<proteinExistence type="predicted"/>
<dbReference type="GO" id="GO:0046872">
    <property type="term" value="F:metal ion binding"/>
    <property type="evidence" value="ECO:0007669"/>
    <property type="project" value="UniProtKB-KW"/>
</dbReference>
<evidence type="ECO:0000313" key="2">
    <source>
        <dbReference type="EMBL" id="OII72722.1"/>
    </source>
</evidence>
<reference evidence="2 3" key="1">
    <citation type="submission" date="2016-10" db="EMBL/GenBank/DDBJ databases">
        <title>Reductive evolution of mitochondrial metabolism and differential evolution of invasion-related proteins in Cryptosporidium.</title>
        <authorList>
            <person name="Liu S."/>
            <person name="Roellig D.M."/>
            <person name="Guo Y."/>
            <person name="Li N."/>
            <person name="Frace M.A."/>
            <person name="Tang K."/>
            <person name="Zhang L."/>
            <person name="Feng Y."/>
            <person name="Xiao L."/>
        </authorList>
    </citation>
    <scope>NUCLEOTIDE SEQUENCE [LARGE SCALE GENOMIC DNA]</scope>
    <source>
        <strain evidence="2">39726</strain>
    </source>
</reference>
<evidence type="ECO:0000256" key="1">
    <source>
        <dbReference type="ARBA" id="ARBA00022723"/>
    </source>
</evidence>
<sequence>MILDNVDPTNLVRKFTLPNKLEVLIISGSDKLSSSVSFGLNVGSFFDPKEYLGFSKILGCIFQYIQVDGKYFTKLVDSIRKDNLTCITYYWIPQSSETTIEFSGVFSSECLDEYLGRIRNSLEVMDYSDEIITKCLGKLRKEYEHEINSGTTQRKALLKSIFESGLKGSLKKDKDYVISELVAEIKKFKRNYFSSNIMKLIIESSLSFDYLVKLVTKHFSTIPNLETDIRKMSYNLALSNLHTEGLSGNLVEYKGNNNKISFMFVFDSEKGALLGSNRMPLFEHLVKYYFCGDFSGSLRNAVSPLTLTCKVEYFAERLAFVLLEVESEGINIVFEETLELVYSSVVLLRKTKIESDYLEFLMNHCIANYMNYNLFDYKLNIRDRISSWIDYNVWNKLERFCKDKRLTLEVFNQLLTFLDIDNLLIFLNSKQFSYSLNSHYEDYEDQIKYNDDYLEYGTDLSENIGKNTSIYFSSLGNDENLGKYNKNKTTDQDERYFYNCEGIFFKVKYNFLKIPRRLVNRLKNTKESFGLINGLSRPFINPYTPKDFKLVDFVWEDFPNTRMAVKNMGIEVISNPFAETNVEIYPSKYLLSGVRGIFTNQITQEHHLAISKYHDTQISLLDNINIWYKARNYKRQPYFRGILRLSSPYKSFKIINLILTFILAISMKIMLNFSLLKDAKLSLSPKNTPEYSSVFPSLDFDMSGYSSSLYPLLKTISTSLNSEEIISETFSYDSMRAYERKLINKKKSMTSELKAKELSLRITIPNYPTLARQFFGLSQTNRKQLFDEFNKFKENLCIDGLFVGNLDRIELEESLKDFSSMFGSKATNVQCLKLFKRRSFPIKDVRGTIYKKMIYHYVRPDSSIFYDTYINSNNENKEIKKYNSTVSIENLFKFLNEECGHIDITNSTIESGYLGFETSSNEFGPNVALLDIIIYKNTQNLDSDDIGILYLNDAYYNIIWFKESLKITKASLSLKTSIQKFDSYYKWSIQLDSWEYSANDLGLYISELTNVYQNKLIWTFKEDYDMIKNLTISKLKNGLIKRNIDEEFNSHKFNIGYSDSIIKELDKLNFFDFTNKMSNILRDNTLFLLVQVQSTSLNNKFFNIKSRNLKSNNKNHNRLEMTKNGMISIPSGYKYIKHIDELVLDDRIPTTPLDFDDDGLL</sequence>